<dbReference type="PROSITE" id="PS50088">
    <property type="entry name" value="ANK_REPEAT"/>
    <property type="match status" value="7"/>
</dbReference>
<dbReference type="PROSITE" id="PS50297">
    <property type="entry name" value="ANK_REP_REGION"/>
    <property type="match status" value="5"/>
</dbReference>
<accession>A0ABR0X9H1</accession>
<keyword evidence="2 3" id="KW-0040">ANK repeat</keyword>
<sequence>MMVLRHGGGVGVGGGGFLAGKQVVPVNYEAEVSQRLLETLLCNDLNSASECLADPFVDVNYVGALCLKIRKTGVLLREESPSEVCVNYEEFRTDVTALFVAVTNGNSAFVRKLLSVGADVNLRLFRGFATTAAAREGHHEILDILLKAGASQPACEEALLEASSHGYSQSVELLMKSDLIRPHAAVHALATACCRGFVEVVDTLMKCGVDANAPDRILLQSCKPSLLTNADCTALVAAIVSRQISVVHLLLMAGVKTDVNVQLGAWSWDIATGEEFRVGAGLAEPYPLSWCAVEYFEATGTILQMLLEHISPNTPHNGRTLLHHAILCANDGAVKALLKYGAELETPVKTTGKTEFRPIHMAARLGLSTILQSLINSGCDLNSTTETGETALMISVRYKREECLQVLAKAGADFGLVSKAGQSAGSIAMSTWWYLGFQKALLHVIRSGTVPISSNMSVFSPLLFVAQSGDVLGLKTLIGHADTELDKQDDRGFSAVMVAAMEGHVDAFRLLVYAGADVKLCNKAGETAITLSKLSKNRDLFEKTMLEFALEKGNRIAGGFFALHCAARCGDLDAVKLLASKGYDINASDGDGYTPLMLAAMEGNGKMCELLISCGAHFDMKNAKGESALSLARKLGELHNEAENVILNALARKLVLGGSRVQKHTKAGKGAPHMKLLKMVASTGTLKWGNSSCRNVICREAELGPSLSFQRNRQRKGDANEPGIFRVRTTKNKEVHFVCDGGMEMAELWVRGIRVVTVVNIEHEKDPLKPGDVANSELLLNLLHGDTFEGKTIQPAKTDR</sequence>
<keyword evidence="5" id="KW-1185">Reference proteome</keyword>
<dbReference type="PANTHER" id="PTHR24123:SF139">
    <property type="entry name" value="ANKYRIN"/>
    <property type="match status" value="1"/>
</dbReference>
<dbReference type="Pfam" id="PF12796">
    <property type="entry name" value="Ank_2"/>
    <property type="match status" value="4"/>
</dbReference>
<comment type="caution">
    <text evidence="4">The sequence shown here is derived from an EMBL/GenBank/DDBJ whole genome shotgun (WGS) entry which is preliminary data.</text>
</comment>
<gene>
    <name evidence="4" type="ORF">DH2020_009523</name>
</gene>
<dbReference type="InterPro" id="IPR051165">
    <property type="entry name" value="Multifunctional_ANK_Repeat"/>
</dbReference>
<feature type="repeat" description="ANK" evidence="3">
    <location>
        <begin position="317"/>
        <end position="349"/>
    </location>
</feature>
<feature type="repeat" description="ANK" evidence="3">
    <location>
        <begin position="387"/>
        <end position="419"/>
    </location>
</feature>
<evidence type="ECO:0000256" key="2">
    <source>
        <dbReference type="ARBA" id="ARBA00023043"/>
    </source>
</evidence>
<reference evidence="4 5" key="1">
    <citation type="journal article" date="2021" name="Comput. Struct. Biotechnol. J.">
        <title>De novo genome assembly of the potent medicinal plant Rehmannia glutinosa using nanopore technology.</title>
        <authorList>
            <person name="Ma L."/>
            <person name="Dong C."/>
            <person name="Song C."/>
            <person name="Wang X."/>
            <person name="Zheng X."/>
            <person name="Niu Y."/>
            <person name="Chen S."/>
            <person name="Feng W."/>
        </authorList>
    </citation>
    <scope>NUCLEOTIDE SEQUENCE [LARGE SCALE GENOMIC DNA]</scope>
    <source>
        <strain evidence="4">DH-2019</strain>
    </source>
</reference>
<dbReference type="Gene3D" id="1.25.40.20">
    <property type="entry name" value="Ankyrin repeat-containing domain"/>
    <property type="match status" value="5"/>
</dbReference>
<dbReference type="InterPro" id="IPR002110">
    <property type="entry name" value="Ankyrin_rpt"/>
</dbReference>
<feature type="repeat" description="ANK" evidence="3">
    <location>
        <begin position="558"/>
        <end position="590"/>
    </location>
</feature>
<evidence type="ECO:0000313" key="4">
    <source>
        <dbReference type="EMBL" id="KAK6155275.1"/>
    </source>
</evidence>
<evidence type="ECO:0000256" key="1">
    <source>
        <dbReference type="ARBA" id="ARBA00022737"/>
    </source>
</evidence>
<feature type="repeat" description="ANK" evidence="3">
    <location>
        <begin position="93"/>
        <end position="125"/>
    </location>
</feature>
<dbReference type="InterPro" id="IPR036770">
    <property type="entry name" value="Ankyrin_rpt-contain_sf"/>
</dbReference>
<proteinExistence type="predicted"/>
<dbReference type="EMBL" id="JABTTQ020000005">
    <property type="protein sequence ID" value="KAK6155275.1"/>
    <property type="molecule type" value="Genomic_DNA"/>
</dbReference>
<feature type="repeat" description="ANK" evidence="3">
    <location>
        <begin position="491"/>
        <end position="523"/>
    </location>
</feature>
<evidence type="ECO:0000256" key="3">
    <source>
        <dbReference type="PROSITE-ProRule" id="PRU00023"/>
    </source>
</evidence>
<dbReference type="Pfam" id="PF13606">
    <property type="entry name" value="Ank_3"/>
    <property type="match status" value="1"/>
</dbReference>
<organism evidence="4 5">
    <name type="scientific">Rehmannia glutinosa</name>
    <name type="common">Chinese foxglove</name>
    <dbReference type="NCBI Taxonomy" id="99300"/>
    <lineage>
        <taxon>Eukaryota</taxon>
        <taxon>Viridiplantae</taxon>
        <taxon>Streptophyta</taxon>
        <taxon>Embryophyta</taxon>
        <taxon>Tracheophyta</taxon>
        <taxon>Spermatophyta</taxon>
        <taxon>Magnoliopsida</taxon>
        <taxon>eudicotyledons</taxon>
        <taxon>Gunneridae</taxon>
        <taxon>Pentapetalae</taxon>
        <taxon>asterids</taxon>
        <taxon>lamiids</taxon>
        <taxon>Lamiales</taxon>
        <taxon>Orobanchaceae</taxon>
        <taxon>Rehmannieae</taxon>
        <taxon>Rehmannia</taxon>
    </lineage>
</organism>
<name>A0ABR0X9H1_REHGL</name>
<dbReference type="Proteomes" id="UP001318860">
    <property type="component" value="Unassembled WGS sequence"/>
</dbReference>
<dbReference type="SUPFAM" id="SSF48403">
    <property type="entry name" value="Ankyrin repeat"/>
    <property type="match status" value="2"/>
</dbReference>
<protein>
    <recommendedName>
        <fullName evidence="6">Ankyrin-3</fullName>
    </recommendedName>
</protein>
<dbReference type="SMART" id="SM00248">
    <property type="entry name" value="ANK"/>
    <property type="match status" value="11"/>
</dbReference>
<feature type="repeat" description="ANK" evidence="3">
    <location>
        <begin position="591"/>
        <end position="623"/>
    </location>
</feature>
<feature type="repeat" description="ANK" evidence="3">
    <location>
        <begin position="354"/>
        <end position="386"/>
    </location>
</feature>
<evidence type="ECO:0008006" key="6">
    <source>
        <dbReference type="Google" id="ProtNLM"/>
    </source>
</evidence>
<keyword evidence="1" id="KW-0677">Repeat</keyword>
<dbReference type="PANTHER" id="PTHR24123">
    <property type="entry name" value="ANKYRIN REPEAT-CONTAINING"/>
    <property type="match status" value="1"/>
</dbReference>
<evidence type="ECO:0000313" key="5">
    <source>
        <dbReference type="Proteomes" id="UP001318860"/>
    </source>
</evidence>